<dbReference type="InParanoid" id="U5DFM9"/>
<dbReference type="Proteomes" id="UP000016960">
    <property type="component" value="Unassembled WGS sequence"/>
</dbReference>
<dbReference type="Gene3D" id="1.10.260.40">
    <property type="entry name" value="lambda repressor-like DNA-binding domains"/>
    <property type="match status" value="1"/>
</dbReference>
<evidence type="ECO:0000313" key="2">
    <source>
        <dbReference type="EMBL" id="ERN40401.1"/>
    </source>
</evidence>
<keyword evidence="3" id="KW-1185">Reference proteome</keyword>
<dbReference type="AlphaFoldDB" id="U5DFM9"/>
<dbReference type="InterPro" id="IPR010982">
    <property type="entry name" value="Lambda_DNA-bd_dom_sf"/>
</dbReference>
<dbReference type="STRING" id="582515.KR51_00029390"/>
<dbReference type="eggNOG" id="COG3655">
    <property type="taxonomic scope" value="Bacteria"/>
</dbReference>
<dbReference type="EMBL" id="ASSJ01000076">
    <property type="protein sequence ID" value="ERN40401.1"/>
    <property type="molecule type" value="Genomic_DNA"/>
</dbReference>
<evidence type="ECO:0000259" key="1">
    <source>
        <dbReference type="PROSITE" id="PS50943"/>
    </source>
</evidence>
<reference evidence="2 3" key="1">
    <citation type="submission" date="2013-05" db="EMBL/GenBank/DDBJ databases">
        <title>Draft genome sequence of Rubidibacter lacunae KORDI 51-2.</title>
        <authorList>
            <person name="Choi D.H."/>
            <person name="Noh J.H."/>
            <person name="Kwon K.-K."/>
            <person name="Lee J.-H."/>
            <person name="Ryu J.-Y."/>
        </authorList>
    </citation>
    <scope>NUCLEOTIDE SEQUENCE [LARGE SCALE GENOMIC DNA]</scope>
    <source>
        <strain evidence="2 3">KORDI 51-2</strain>
    </source>
</reference>
<name>U5DFM9_9CHRO</name>
<comment type="caution">
    <text evidence="2">The sequence shown here is derived from an EMBL/GenBank/DDBJ whole genome shotgun (WGS) entry which is preliminary data.</text>
</comment>
<protein>
    <recommendedName>
        <fullName evidence="1">HTH cro/C1-type domain-containing protein</fullName>
    </recommendedName>
</protein>
<dbReference type="InterPro" id="IPR001387">
    <property type="entry name" value="Cro/C1-type_HTH"/>
</dbReference>
<dbReference type="GO" id="GO:0003677">
    <property type="term" value="F:DNA binding"/>
    <property type="evidence" value="ECO:0007669"/>
    <property type="project" value="InterPro"/>
</dbReference>
<sequence length="231" mass="26470">MSQPETITYNSIDRTQLLRDRARQVGLLSLRQICQQAGVSERQLRYLRRGQCDRLRVETLQRLARVLEIPTTDLLAEFASGRESASEPAVLQEPDRVSRPEPNVADMQRECQILQQQLLRQHAELQKNFQRTSLHLLEPWLRQWPSAIAGVQRNPELPAARLLPLTAPIDNLLRSWEVESIAAVGSELPYDPQWHQLLEGTAAPGDRVRVRYAGYRWGDKLLFRAQVGPVD</sequence>
<dbReference type="SUPFAM" id="SSF47413">
    <property type="entry name" value="lambda repressor-like DNA-binding domains"/>
    <property type="match status" value="1"/>
</dbReference>
<evidence type="ECO:0000313" key="3">
    <source>
        <dbReference type="Proteomes" id="UP000016960"/>
    </source>
</evidence>
<feature type="domain" description="HTH cro/C1-type" evidence="1">
    <location>
        <begin position="28"/>
        <end position="74"/>
    </location>
</feature>
<gene>
    <name evidence="2" type="ORF">KR51_00029390</name>
</gene>
<accession>U5DFM9</accession>
<dbReference type="RefSeq" id="WP_022608528.1">
    <property type="nucleotide sequence ID" value="NZ_ASSJ01000076.1"/>
</dbReference>
<dbReference type="OrthoDB" id="582213at2"/>
<dbReference type="PROSITE" id="PS50943">
    <property type="entry name" value="HTH_CROC1"/>
    <property type="match status" value="1"/>
</dbReference>
<organism evidence="2 3">
    <name type="scientific">Rubidibacter lacunae KORDI 51-2</name>
    <dbReference type="NCBI Taxonomy" id="582515"/>
    <lineage>
        <taxon>Bacteria</taxon>
        <taxon>Bacillati</taxon>
        <taxon>Cyanobacteriota</taxon>
        <taxon>Cyanophyceae</taxon>
        <taxon>Oscillatoriophycideae</taxon>
        <taxon>Chroococcales</taxon>
        <taxon>Aphanothecaceae</taxon>
        <taxon>Rubidibacter</taxon>
    </lineage>
</organism>
<dbReference type="SMART" id="SM00530">
    <property type="entry name" value="HTH_XRE"/>
    <property type="match status" value="1"/>
</dbReference>
<proteinExistence type="predicted"/>